<evidence type="ECO:0000256" key="1">
    <source>
        <dbReference type="SAM" id="MobiDB-lite"/>
    </source>
</evidence>
<dbReference type="InterPro" id="IPR055561">
    <property type="entry name" value="DUF7137"/>
</dbReference>
<sequence length="305" mass="31505">MRSFSPSSVICTLLLLSAVSPTGAWNPHGMLGDLAVFDRRADSTNTDTTATTAAALTTNTAQATTASDASTASDQTTAGTNSASGTDTATTTGTGTNSGSTGTKTGTGTQTGKTTGTGKSSKTTATSSISIDPRDPPGGVSMLTPSTGSTTYYKIGQYVTFAWNYTSLQVTPSAINVIASCSQNQGTWTLASNMTVKETGKVVWDTNGTKTTPLLTASYTLIIYDADSSVEDLTADPGHLSSQNRLIFGMYQPQPYTPLNEFVCVTCNGAFSALEKNALAFAAGMVTITVLSFTWFAGDFGVFST</sequence>
<feature type="transmembrane region" description="Helical" evidence="2">
    <location>
        <begin position="278"/>
        <end position="298"/>
    </location>
</feature>
<name>A0A507R559_MONPU</name>
<feature type="domain" description="DUF7137" evidence="4">
    <location>
        <begin position="135"/>
        <end position="266"/>
    </location>
</feature>
<keyword evidence="6" id="KW-1185">Reference proteome</keyword>
<keyword evidence="2" id="KW-0472">Membrane</keyword>
<dbReference type="PANTHER" id="PTHR42028:SF1">
    <property type="entry name" value="YALI0E30657P"/>
    <property type="match status" value="1"/>
</dbReference>
<organism evidence="5 6">
    <name type="scientific">Monascus purpureus</name>
    <name type="common">Red mold</name>
    <name type="synonym">Monascus anka</name>
    <dbReference type="NCBI Taxonomy" id="5098"/>
    <lineage>
        <taxon>Eukaryota</taxon>
        <taxon>Fungi</taxon>
        <taxon>Dikarya</taxon>
        <taxon>Ascomycota</taxon>
        <taxon>Pezizomycotina</taxon>
        <taxon>Eurotiomycetes</taxon>
        <taxon>Eurotiomycetidae</taxon>
        <taxon>Eurotiales</taxon>
        <taxon>Aspergillaceae</taxon>
        <taxon>Monascus</taxon>
    </lineage>
</organism>
<protein>
    <recommendedName>
        <fullName evidence="4">DUF7137 domain-containing protein</fullName>
    </recommendedName>
</protein>
<comment type="caution">
    <text evidence="5">The sequence shown here is derived from an EMBL/GenBank/DDBJ whole genome shotgun (WGS) entry which is preliminary data.</text>
</comment>
<gene>
    <name evidence="5" type="ORF">MPDQ_001212</name>
</gene>
<keyword evidence="2" id="KW-0812">Transmembrane</keyword>
<dbReference type="AlphaFoldDB" id="A0A507R559"/>
<feature type="compositionally biased region" description="Low complexity" evidence="1">
    <location>
        <begin position="60"/>
        <end position="128"/>
    </location>
</feature>
<dbReference type="Pfam" id="PF23585">
    <property type="entry name" value="DUF7137"/>
    <property type="match status" value="1"/>
</dbReference>
<dbReference type="PANTHER" id="PTHR42028">
    <property type="entry name" value="CHROMOSOME 1, WHOLE GENOME SHOTGUN SEQUENCE"/>
    <property type="match status" value="1"/>
</dbReference>
<evidence type="ECO:0000256" key="3">
    <source>
        <dbReference type="SAM" id="SignalP"/>
    </source>
</evidence>
<evidence type="ECO:0000313" key="5">
    <source>
        <dbReference type="EMBL" id="TQB76010.1"/>
    </source>
</evidence>
<evidence type="ECO:0000256" key="2">
    <source>
        <dbReference type="SAM" id="Phobius"/>
    </source>
</evidence>
<dbReference type="OrthoDB" id="2435509at2759"/>
<feature type="signal peptide" evidence="3">
    <location>
        <begin position="1"/>
        <end position="24"/>
    </location>
</feature>
<feature type="chain" id="PRO_5021228182" description="DUF7137 domain-containing protein" evidence="3">
    <location>
        <begin position="25"/>
        <end position="305"/>
    </location>
</feature>
<keyword evidence="3" id="KW-0732">Signal</keyword>
<proteinExistence type="predicted"/>
<keyword evidence="2" id="KW-1133">Transmembrane helix</keyword>
<feature type="region of interest" description="Disordered" evidence="1">
    <location>
        <begin position="60"/>
        <end position="146"/>
    </location>
</feature>
<evidence type="ECO:0000259" key="4">
    <source>
        <dbReference type="Pfam" id="PF23585"/>
    </source>
</evidence>
<reference evidence="5 6" key="1">
    <citation type="submission" date="2019-06" db="EMBL/GenBank/DDBJ databases">
        <title>Wine fermentation using esterase from Monascus purpureus.</title>
        <authorList>
            <person name="Geng C."/>
            <person name="Zhang Y."/>
        </authorList>
    </citation>
    <scope>NUCLEOTIDE SEQUENCE [LARGE SCALE GENOMIC DNA]</scope>
    <source>
        <strain evidence="5">HQ1</strain>
    </source>
</reference>
<dbReference type="STRING" id="5098.A0A507R559"/>
<dbReference type="Proteomes" id="UP000319663">
    <property type="component" value="Unassembled WGS sequence"/>
</dbReference>
<evidence type="ECO:0000313" key="6">
    <source>
        <dbReference type="Proteomes" id="UP000319663"/>
    </source>
</evidence>
<accession>A0A507R559</accession>
<dbReference type="EMBL" id="VIFY01000013">
    <property type="protein sequence ID" value="TQB76010.1"/>
    <property type="molecule type" value="Genomic_DNA"/>
</dbReference>